<proteinExistence type="predicted"/>
<comment type="caution">
    <text evidence="3">The sequence shown here is derived from an EMBL/GenBank/DDBJ whole genome shotgun (WGS) entry which is preliminary data.</text>
</comment>
<evidence type="ECO:0000256" key="1">
    <source>
        <dbReference type="SAM" id="Phobius"/>
    </source>
</evidence>
<feature type="domain" description="Phosphoribosyltransferase" evidence="2">
    <location>
        <begin position="473"/>
        <end position="600"/>
    </location>
</feature>
<dbReference type="InterPro" id="IPR000836">
    <property type="entry name" value="PRTase_dom"/>
</dbReference>
<reference evidence="3" key="1">
    <citation type="submission" date="2021-11" db="EMBL/GenBank/DDBJ databases">
        <authorList>
            <consortium name="Genoscope - CEA"/>
            <person name="William W."/>
        </authorList>
    </citation>
    <scope>NUCLEOTIDE SEQUENCE</scope>
</reference>
<keyword evidence="1" id="KW-1133">Transmembrane helix</keyword>
<feature type="transmembrane region" description="Helical" evidence="1">
    <location>
        <begin position="50"/>
        <end position="72"/>
    </location>
</feature>
<accession>A0A8J2S5F1</accession>
<evidence type="ECO:0000259" key="2">
    <source>
        <dbReference type="Pfam" id="PF00156"/>
    </source>
</evidence>
<dbReference type="InterPro" id="IPR029057">
    <property type="entry name" value="PRTase-like"/>
</dbReference>
<gene>
    <name evidence="3" type="ORF">PECAL_1P13310</name>
</gene>
<keyword evidence="1" id="KW-0812">Transmembrane</keyword>
<sequence length="628" mass="68923">MSRMNGSGGDVAPPPRWSARAYFTCDGFSNDMFNALTACLPLALFWRRHLGADVLGVSCFVFCVVAAAGHVWPRALAGSTHLVKLAFTPVALQGADTRLVTAVAATTIVPFLFPALAKVEPLGGGARQLWMAFRIVTLFREDNIRWQTIAVMGLCKLLYRMERQARMKRGKRDEYAFAHAAEHLDLFLYVVVTSVSFDNRLLEYARAAGLTLVAACASITPFVEHGDGGRALLGALALMAADYSFFRAVGKVRVGIVAVLATIAYVFENRGGGARTRPLLRLATAMVVGHAMFIAFGSTGLYGFCVVESILMLCSGRDFHTSQGRVVIDDSAFIAHSIIVAYALRAKPWHLFLAAAWSFADAMDLRFSGRRGGGALHLSIVALYVYRDADVRVVYVLWILTALAFCGYNVLLGIITIRRGPGGNLPEECHEAFWTKLRGNAFAINPIGYLLKPSSPVLSWERMSWARIEEDINSVDFGGFEADLVVGVLSGGGFIRHIVARQFPSADKGLIRSQVWSRISASENIRSVGQVFSDKEQWRDSKCKELRWFVSPSRETYKNILVVDDSVSSGKTMQNVLRFVRSEYPAATVKCFVLYAPPASSGGAAAFVDFVCHRGHVPLLWPWGCEMD</sequence>
<evidence type="ECO:0000313" key="3">
    <source>
        <dbReference type="EMBL" id="CAH0364938.1"/>
    </source>
</evidence>
<dbReference type="Proteomes" id="UP000789595">
    <property type="component" value="Unassembled WGS sequence"/>
</dbReference>
<feature type="transmembrane region" description="Helical" evidence="1">
    <location>
        <begin position="287"/>
        <end position="314"/>
    </location>
</feature>
<dbReference type="SUPFAM" id="SSF53271">
    <property type="entry name" value="PRTase-like"/>
    <property type="match status" value="1"/>
</dbReference>
<keyword evidence="4" id="KW-1185">Reference proteome</keyword>
<evidence type="ECO:0000313" key="4">
    <source>
        <dbReference type="Proteomes" id="UP000789595"/>
    </source>
</evidence>
<dbReference type="CDD" id="cd06223">
    <property type="entry name" value="PRTases_typeI"/>
    <property type="match status" value="1"/>
</dbReference>
<organism evidence="3 4">
    <name type="scientific">Pelagomonas calceolata</name>
    <dbReference type="NCBI Taxonomy" id="35677"/>
    <lineage>
        <taxon>Eukaryota</taxon>
        <taxon>Sar</taxon>
        <taxon>Stramenopiles</taxon>
        <taxon>Ochrophyta</taxon>
        <taxon>Pelagophyceae</taxon>
        <taxon>Pelagomonadales</taxon>
        <taxon>Pelagomonadaceae</taxon>
        <taxon>Pelagomonas</taxon>
    </lineage>
</organism>
<dbReference type="EMBL" id="CAKKNE010000001">
    <property type="protein sequence ID" value="CAH0364938.1"/>
    <property type="molecule type" value="Genomic_DNA"/>
</dbReference>
<protein>
    <recommendedName>
        <fullName evidence="2">Phosphoribosyltransferase domain-containing protein</fullName>
    </recommendedName>
</protein>
<feature type="transmembrane region" description="Helical" evidence="1">
    <location>
        <begin position="393"/>
        <end position="415"/>
    </location>
</feature>
<keyword evidence="1" id="KW-0472">Membrane</keyword>
<dbReference type="Gene3D" id="3.40.50.2020">
    <property type="match status" value="1"/>
</dbReference>
<dbReference type="Pfam" id="PF00156">
    <property type="entry name" value="Pribosyltran"/>
    <property type="match status" value="1"/>
</dbReference>
<name>A0A8J2S5F1_9STRA</name>
<dbReference type="AlphaFoldDB" id="A0A8J2S5F1"/>
<feature type="transmembrane region" description="Helical" evidence="1">
    <location>
        <begin position="248"/>
        <end position="267"/>
    </location>
</feature>